<proteinExistence type="predicted"/>
<name>A0A7J7GC03_CAMSI</name>
<gene>
    <name evidence="1" type="ORF">HYC85_025603</name>
</gene>
<dbReference type="Proteomes" id="UP000593564">
    <property type="component" value="Unassembled WGS sequence"/>
</dbReference>
<reference evidence="1 2" key="2">
    <citation type="submission" date="2020-07" db="EMBL/GenBank/DDBJ databases">
        <title>Genome assembly of wild tea tree DASZ reveals pedigree and selection history of tea varieties.</title>
        <authorList>
            <person name="Zhang W."/>
        </authorList>
    </citation>
    <scope>NUCLEOTIDE SEQUENCE [LARGE SCALE GENOMIC DNA]</scope>
    <source>
        <strain evidence="2">cv. G240</strain>
        <tissue evidence="1">Leaf</tissue>
    </source>
</reference>
<dbReference type="EMBL" id="JACBKZ010000012">
    <property type="protein sequence ID" value="KAF5938097.1"/>
    <property type="molecule type" value="Genomic_DNA"/>
</dbReference>
<accession>A0A7J7GC03</accession>
<evidence type="ECO:0000313" key="1">
    <source>
        <dbReference type="EMBL" id="KAF5938097.1"/>
    </source>
</evidence>
<sequence>MWWAWLVVIGLRIVSCGLGRINLTHLIRRMTLSCTKQPTNVLKLSSDPFVCLINWTKIGAAQFINEATKI</sequence>
<comment type="caution">
    <text evidence="1">The sequence shown here is derived from an EMBL/GenBank/DDBJ whole genome shotgun (WGS) entry which is preliminary data.</text>
</comment>
<organism evidence="1 2">
    <name type="scientific">Camellia sinensis</name>
    <name type="common">Tea plant</name>
    <name type="synonym">Thea sinensis</name>
    <dbReference type="NCBI Taxonomy" id="4442"/>
    <lineage>
        <taxon>Eukaryota</taxon>
        <taxon>Viridiplantae</taxon>
        <taxon>Streptophyta</taxon>
        <taxon>Embryophyta</taxon>
        <taxon>Tracheophyta</taxon>
        <taxon>Spermatophyta</taxon>
        <taxon>Magnoliopsida</taxon>
        <taxon>eudicotyledons</taxon>
        <taxon>Gunneridae</taxon>
        <taxon>Pentapetalae</taxon>
        <taxon>asterids</taxon>
        <taxon>Ericales</taxon>
        <taxon>Theaceae</taxon>
        <taxon>Camellia</taxon>
    </lineage>
</organism>
<keyword evidence="2" id="KW-1185">Reference proteome</keyword>
<reference evidence="2" key="1">
    <citation type="journal article" date="2020" name="Nat. Commun.">
        <title>Genome assembly of wild tea tree DASZ reveals pedigree and selection history of tea varieties.</title>
        <authorList>
            <person name="Zhang W."/>
            <person name="Zhang Y."/>
            <person name="Qiu H."/>
            <person name="Guo Y."/>
            <person name="Wan H."/>
            <person name="Zhang X."/>
            <person name="Scossa F."/>
            <person name="Alseekh S."/>
            <person name="Zhang Q."/>
            <person name="Wang P."/>
            <person name="Xu L."/>
            <person name="Schmidt M.H."/>
            <person name="Jia X."/>
            <person name="Li D."/>
            <person name="Zhu A."/>
            <person name="Guo F."/>
            <person name="Chen W."/>
            <person name="Ni D."/>
            <person name="Usadel B."/>
            <person name="Fernie A.R."/>
            <person name="Wen W."/>
        </authorList>
    </citation>
    <scope>NUCLEOTIDE SEQUENCE [LARGE SCALE GENOMIC DNA]</scope>
    <source>
        <strain evidence="2">cv. G240</strain>
    </source>
</reference>
<evidence type="ECO:0000313" key="2">
    <source>
        <dbReference type="Proteomes" id="UP000593564"/>
    </source>
</evidence>
<dbReference type="AlphaFoldDB" id="A0A7J7GC03"/>
<protein>
    <submittedName>
        <fullName evidence="1">Uncharacterized protein</fullName>
    </submittedName>
</protein>